<comment type="subcellular location">
    <subcellularLocation>
        <location evidence="1">Nucleus</location>
    </subcellularLocation>
</comment>
<feature type="region of interest" description="Disordered" evidence="8">
    <location>
        <begin position="31"/>
        <end position="96"/>
    </location>
</feature>
<evidence type="ECO:0000259" key="9">
    <source>
        <dbReference type="Pfam" id="PF08920"/>
    </source>
</evidence>
<dbReference type="InterPro" id="IPR015016">
    <property type="entry name" value="SF3b_su1"/>
</dbReference>
<dbReference type="InterPro" id="IPR011989">
    <property type="entry name" value="ARM-like"/>
</dbReference>
<dbReference type="OrthoDB" id="438939at2759"/>
<evidence type="ECO:0000313" key="11">
    <source>
        <dbReference type="EMBL" id="ETI24811.1"/>
    </source>
</evidence>
<keyword evidence="6" id="KW-0508">mRNA splicing</keyword>
<dbReference type="RefSeq" id="XP_008726747.1">
    <property type="nucleotide sequence ID" value="XM_008728525.1"/>
</dbReference>
<evidence type="ECO:0000256" key="3">
    <source>
        <dbReference type="ARBA" id="ARBA00022664"/>
    </source>
</evidence>
<evidence type="ECO:0000256" key="8">
    <source>
        <dbReference type="SAM" id="MobiDB-lite"/>
    </source>
</evidence>
<feature type="domain" description="Phosphatase PP2A regulatory subunit A/Splicing factor 3B subunit 1-like HEAT repeat" evidence="10">
    <location>
        <begin position="1009"/>
        <end position="1087"/>
    </location>
</feature>
<feature type="domain" description="Splicing factor 3B subunit 1" evidence="9">
    <location>
        <begin position="253"/>
        <end position="368"/>
    </location>
</feature>
<dbReference type="EMBL" id="KB822704">
    <property type="protein sequence ID" value="ETI24811.1"/>
    <property type="molecule type" value="Genomic_DNA"/>
</dbReference>
<dbReference type="Pfam" id="PF13513">
    <property type="entry name" value="HEAT_EZ"/>
    <property type="match status" value="1"/>
</dbReference>
<feature type="region of interest" description="Disordered" evidence="8">
    <location>
        <begin position="138"/>
        <end position="160"/>
    </location>
</feature>
<organism evidence="11 12">
    <name type="scientific">Cladophialophora carrionii CBS 160.54</name>
    <dbReference type="NCBI Taxonomy" id="1279043"/>
    <lineage>
        <taxon>Eukaryota</taxon>
        <taxon>Fungi</taxon>
        <taxon>Dikarya</taxon>
        <taxon>Ascomycota</taxon>
        <taxon>Pezizomycotina</taxon>
        <taxon>Eurotiomycetes</taxon>
        <taxon>Chaetothyriomycetidae</taxon>
        <taxon>Chaetothyriales</taxon>
        <taxon>Herpotrichiellaceae</taxon>
        <taxon>Cladophialophora</taxon>
    </lineage>
</organism>
<feature type="compositionally biased region" description="Basic and acidic residues" evidence="8">
    <location>
        <begin position="138"/>
        <end position="151"/>
    </location>
</feature>
<dbReference type="InterPro" id="IPR016024">
    <property type="entry name" value="ARM-type_fold"/>
</dbReference>
<evidence type="ECO:0000256" key="5">
    <source>
        <dbReference type="ARBA" id="ARBA00022737"/>
    </source>
</evidence>
<keyword evidence="7" id="KW-0539">Nucleus</keyword>
<keyword evidence="5" id="KW-0677">Repeat</keyword>
<dbReference type="GO" id="GO:0000245">
    <property type="term" value="P:spliceosomal complex assembly"/>
    <property type="evidence" value="ECO:0007669"/>
    <property type="project" value="InterPro"/>
</dbReference>
<evidence type="ECO:0000313" key="12">
    <source>
        <dbReference type="Proteomes" id="UP000030678"/>
    </source>
</evidence>
<dbReference type="VEuPathDB" id="FungiDB:G647_04181"/>
<dbReference type="Pfam" id="PF08920">
    <property type="entry name" value="SF3b1"/>
    <property type="match status" value="1"/>
</dbReference>
<dbReference type="SUPFAM" id="SSF48371">
    <property type="entry name" value="ARM repeat"/>
    <property type="match status" value="1"/>
</dbReference>
<reference evidence="11 12" key="1">
    <citation type="submission" date="2013-03" db="EMBL/GenBank/DDBJ databases">
        <title>The Genome Sequence of Cladophialophora carrionii CBS 160.54.</title>
        <authorList>
            <consortium name="The Broad Institute Genomics Platform"/>
            <person name="Cuomo C."/>
            <person name="de Hoog S."/>
            <person name="Gorbushina A."/>
            <person name="Walker B."/>
            <person name="Young S.K."/>
            <person name="Zeng Q."/>
            <person name="Gargeya S."/>
            <person name="Fitzgerald M."/>
            <person name="Haas B."/>
            <person name="Abouelleil A."/>
            <person name="Allen A.W."/>
            <person name="Alvarado L."/>
            <person name="Arachchi H.M."/>
            <person name="Berlin A.M."/>
            <person name="Chapman S.B."/>
            <person name="Gainer-Dewar J."/>
            <person name="Goldberg J."/>
            <person name="Griggs A."/>
            <person name="Gujja S."/>
            <person name="Hansen M."/>
            <person name="Howarth C."/>
            <person name="Imamovic A."/>
            <person name="Ireland A."/>
            <person name="Larimer J."/>
            <person name="McCowan C."/>
            <person name="Murphy C."/>
            <person name="Pearson M."/>
            <person name="Poon T.W."/>
            <person name="Priest M."/>
            <person name="Roberts A."/>
            <person name="Saif S."/>
            <person name="Shea T."/>
            <person name="Sisk P."/>
            <person name="Sykes S."/>
            <person name="Wortman J."/>
            <person name="Nusbaum C."/>
            <person name="Birren B."/>
        </authorList>
    </citation>
    <scope>NUCLEOTIDE SEQUENCE [LARGE SCALE GENOMIC DNA]</scope>
    <source>
        <strain evidence="11 12">CBS 160.54</strain>
    </source>
</reference>
<dbReference type="GeneID" id="19982674"/>
<accession>V9DDP8</accession>
<evidence type="ECO:0000256" key="6">
    <source>
        <dbReference type="ARBA" id="ARBA00023187"/>
    </source>
</evidence>
<dbReference type="InterPro" id="IPR054573">
    <property type="entry name" value="PP2A/SF3B1-like_HEAT"/>
</dbReference>
<feature type="compositionally biased region" description="Polar residues" evidence="8">
    <location>
        <begin position="48"/>
        <end position="67"/>
    </location>
</feature>
<dbReference type="InterPro" id="IPR038737">
    <property type="entry name" value="SF3b_su1-like"/>
</dbReference>
<dbReference type="FunFam" id="1.25.10.10:FF:000069">
    <property type="entry name" value="Splicing factor 3B subunit 1"/>
    <property type="match status" value="1"/>
</dbReference>
<proteinExistence type="inferred from homology"/>
<keyword evidence="4" id="KW-0747">Spliceosome</keyword>
<dbReference type="PANTHER" id="PTHR12097">
    <property type="entry name" value="SPLICING FACTOR 3B, SUBUNIT 1-RELATED"/>
    <property type="match status" value="1"/>
</dbReference>
<sequence>MSDGTHSPFLLLRNALTALAADFETVRRLQAERNSQAAGKKGSKAFDPSTQRTDSSTKASVTESFDTTLYDRDGGDKYAGYHTSLPADGEDDDMPDADDSRRLVGQYTATKDQMNEFATGGAEEEDILLGREKSARIADRESDYQKRRFDRGPLTPTRADPFAANKHAAVADGATYREVMQLQDLEREEERVKKLIADKQAAGDDSVEHKPTLKEEADKENADAGSTVEATGRKRKKRWDVSSESTPAPNDADAKKRSRWDQAPGPDTAPAPTKRSRWDQAPALGSATPIGNAGLATPVPGTFGEISARSAPWSDEELDMMLPTEGYTILEPPPGYAPLRHIARKAMPTPAQAASTAGFGGFMMQEPENPRMMGKQLPTEIPGVGDLQFLKAEDMTYFGKLVDGADENAMSVEELKERKIMRLLLKVKNGTPPMRKTALRQLTDNARQFGAGPLFNQILPLLMEKTLEDQERHLLVKVIDRVLYKLDDLIRPYVHKILVVIEPLLIDQDYYARVEGREIISNLAKAAGLAHMISTMRPDIDHVDEYVRNTTARAFAVVASALGIPALLPFLRAVCRSKKSWQARHTGVKIVQQIPILMGCAVLPHLKGLVDCIADNLSDEQAKVRTVTSLAIAALAEAANPYGIESFDDILNPLWTGARKQRGKGLAGFLKAVGYIIPLMDEEYANYYTSQIMEILLREFASPDEEMKKVVLKVVSQCASTDGVTAGYLKEHVLQEFFKSFWVRRMALDKRNYRQVVETTVDLGQKVGVSEIVERIVNNLKDESEAYRKMTVETIEKVVASLGAADIGERLEERLVDGILHAFQEQSIEDVVMLNGFGTVVNALGTRCKPYLPQIVSTILWRLNNKSATVRQQAADLISRIAMVMRQCGEDALMGKLGVVLYEYLGEEYPEVLGSILGALRSIVTVVGINQMQPPIKDLLPRLTPILRNRHEKVQENTIDLVGRIADRGPESVNAREWMRICFELLDMLKAHKKGIRRAANNTFGFIAKAIGPQDVLATLLNNLRVQERQSRVCTAVAIGIVAETCAPFTVLPALMNEYRVPELNVQNGVLKSLSFLFEYIGEMAKDYVYAVTPLLEDALIDRDQVHRQTAASVVKHVALGVVGLGCEDAMVHLLNLLYPNLFETSPHVIDRIIEAIEAIRMAVGTGIVMNYVWAGLFHPARKVRTPYWRLYNDAYVHSADAMVPYYPNMKDEGLPRDELFIMV</sequence>
<evidence type="ECO:0000256" key="4">
    <source>
        <dbReference type="ARBA" id="ARBA00022728"/>
    </source>
</evidence>
<evidence type="ECO:0000256" key="7">
    <source>
        <dbReference type="ARBA" id="ARBA00023242"/>
    </source>
</evidence>
<dbReference type="Gene3D" id="1.25.10.10">
    <property type="entry name" value="Leucine-rich Repeat Variant"/>
    <property type="match status" value="3"/>
</dbReference>
<dbReference type="FunFam" id="1.25.10.10:FF:000810">
    <property type="entry name" value="Splicing factor 3B subunit 1"/>
    <property type="match status" value="1"/>
</dbReference>
<evidence type="ECO:0000256" key="1">
    <source>
        <dbReference type="ARBA" id="ARBA00004123"/>
    </source>
</evidence>
<feature type="region of interest" description="Disordered" evidence="8">
    <location>
        <begin position="197"/>
        <end position="303"/>
    </location>
</feature>
<dbReference type="FunFam" id="1.25.10.10:FF:000066">
    <property type="entry name" value="Splicing factor 3B subunit 1"/>
    <property type="match status" value="1"/>
</dbReference>
<keyword evidence="3" id="KW-0507">mRNA processing</keyword>
<gene>
    <name evidence="11" type="ORF">G647_04181</name>
</gene>
<dbReference type="AlphaFoldDB" id="V9DDP8"/>
<dbReference type="Pfam" id="PF22646">
    <property type="entry name" value="PPP2R1A-like_HEAT"/>
    <property type="match status" value="1"/>
</dbReference>
<comment type="similarity">
    <text evidence="2">Belongs to the SF3B1 family.</text>
</comment>
<dbReference type="GO" id="GO:0005681">
    <property type="term" value="C:spliceosomal complex"/>
    <property type="evidence" value="ECO:0007669"/>
    <property type="project" value="UniProtKB-KW"/>
</dbReference>
<dbReference type="Proteomes" id="UP000030678">
    <property type="component" value="Unassembled WGS sequence"/>
</dbReference>
<name>V9DDP8_9EURO</name>
<evidence type="ECO:0000259" key="10">
    <source>
        <dbReference type="Pfam" id="PF22646"/>
    </source>
</evidence>
<protein>
    <submittedName>
        <fullName evidence="11">Uncharacterized protein</fullName>
    </submittedName>
</protein>
<evidence type="ECO:0000256" key="2">
    <source>
        <dbReference type="ARBA" id="ARBA00005754"/>
    </source>
</evidence>
<dbReference type="HOGENOM" id="CLU_002242_0_1_1"/>
<feature type="compositionally biased region" description="Basic and acidic residues" evidence="8">
    <location>
        <begin position="206"/>
        <end position="222"/>
    </location>
</feature>
<dbReference type="GO" id="GO:0003729">
    <property type="term" value="F:mRNA binding"/>
    <property type="evidence" value="ECO:0007669"/>
    <property type="project" value="InterPro"/>
</dbReference>